<accession>A0A6J4KM50</accession>
<evidence type="ECO:0000256" key="5">
    <source>
        <dbReference type="ARBA" id="ARBA00022989"/>
    </source>
</evidence>
<keyword evidence="6" id="KW-0472">Membrane</keyword>
<comment type="similarity">
    <text evidence="2">Belongs to the CPA3 antiporters (TC 2.A.63) subunit E family.</text>
</comment>
<dbReference type="PANTHER" id="PTHR34584:SF1">
    <property type="entry name" value="NA(+)_H(+) ANTIPORTER SUBUNIT E1"/>
    <property type="match status" value="1"/>
</dbReference>
<evidence type="ECO:0000256" key="7">
    <source>
        <dbReference type="SAM" id="MobiDB-lite"/>
    </source>
</evidence>
<name>A0A6J4KM50_9ACTN</name>
<feature type="region of interest" description="Disordered" evidence="7">
    <location>
        <begin position="162"/>
        <end position="187"/>
    </location>
</feature>
<comment type="subcellular location">
    <subcellularLocation>
        <location evidence="1">Cell membrane</location>
        <topology evidence="1">Multi-pass membrane protein</topology>
    </subcellularLocation>
</comment>
<proteinExistence type="inferred from homology"/>
<dbReference type="EMBL" id="CADCUB010000019">
    <property type="protein sequence ID" value="CAA9308750.1"/>
    <property type="molecule type" value="Genomic_DNA"/>
</dbReference>
<dbReference type="GO" id="GO:0005886">
    <property type="term" value="C:plasma membrane"/>
    <property type="evidence" value="ECO:0007669"/>
    <property type="project" value="UniProtKB-SubCell"/>
</dbReference>
<evidence type="ECO:0008006" key="9">
    <source>
        <dbReference type="Google" id="ProtNLM"/>
    </source>
</evidence>
<feature type="compositionally biased region" description="Basic and acidic residues" evidence="7">
    <location>
        <begin position="178"/>
        <end position="187"/>
    </location>
</feature>
<dbReference type="NCBIfam" id="NF006521">
    <property type="entry name" value="PRK08965.1-5"/>
    <property type="match status" value="1"/>
</dbReference>
<evidence type="ECO:0000256" key="3">
    <source>
        <dbReference type="ARBA" id="ARBA00022475"/>
    </source>
</evidence>
<protein>
    <recommendedName>
        <fullName evidence="9">Na(+) H(+) antiporter subunit E</fullName>
    </recommendedName>
</protein>
<sequence>MTRRSGTAVLVAWLTLVWVGLWGSVTAANVLGGLAVALVLVRVLRPSPAGAPAVVSPPALLRFVLRFLVDLVVSSLQVARLAVGRRVELRSGIVSVQVPGASDTLLTVLADAITLTPGTLTVEVDASTATLYVHALDVGEGPEGVQRLRASLREQARAVVRAMGTAEARSHPTPLGRTGDRRREGQP</sequence>
<reference evidence="8" key="1">
    <citation type="submission" date="2020-02" db="EMBL/GenBank/DDBJ databases">
        <authorList>
            <person name="Meier V. D."/>
        </authorList>
    </citation>
    <scope>NUCLEOTIDE SEQUENCE</scope>
    <source>
        <strain evidence="8">AVDCRST_MAG07</strain>
    </source>
</reference>
<gene>
    <name evidence="8" type="ORF">AVDCRST_MAG07-316</name>
</gene>
<keyword evidence="5" id="KW-1133">Transmembrane helix</keyword>
<evidence type="ECO:0000256" key="2">
    <source>
        <dbReference type="ARBA" id="ARBA00006228"/>
    </source>
</evidence>
<evidence type="ECO:0000256" key="4">
    <source>
        <dbReference type="ARBA" id="ARBA00022692"/>
    </source>
</evidence>
<keyword evidence="3" id="KW-1003">Cell membrane</keyword>
<keyword evidence="4" id="KW-0812">Transmembrane</keyword>
<dbReference type="Pfam" id="PF01899">
    <property type="entry name" value="MNHE"/>
    <property type="match status" value="1"/>
</dbReference>
<dbReference type="InterPro" id="IPR002758">
    <property type="entry name" value="Cation_antiport_E"/>
</dbReference>
<evidence type="ECO:0000313" key="8">
    <source>
        <dbReference type="EMBL" id="CAA9308750.1"/>
    </source>
</evidence>
<dbReference type="PANTHER" id="PTHR34584">
    <property type="entry name" value="NA(+)/H(+) ANTIPORTER SUBUNIT E1"/>
    <property type="match status" value="1"/>
</dbReference>
<dbReference type="GO" id="GO:0008324">
    <property type="term" value="F:monoatomic cation transmembrane transporter activity"/>
    <property type="evidence" value="ECO:0007669"/>
    <property type="project" value="InterPro"/>
</dbReference>
<dbReference type="AlphaFoldDB" id="A0A6J4KM50"/>
<organism evidence="8">
    <name type="scientific">uncultured Frankineae bacterium</name>
    <dbReference type="NCBI Taxonomy" id="437475"/>
    <lineage>
        <taxon>Bacteria</taxon>
        <taxon>Bacillati</taxon>
        <taxon>Actinomycetota</taxon>
        <taxon>Actinomycetes</taxon>
        <taxon>Frankiales</taxon>
        <taxon>environmental samples</taxon>
    </lineage>
</organism>
<evidence type="ECO:0000256" key="1">
    <source>
        <dbReference type="ARBA" id="ARBA00004651"/>
    </source>
</evidence>
<evidence type="ECO:0000256" key="6">
    <source>
        <dbReference type="ARBA" id="ARBA00023136"/>
    </source>
</evidence>